<evidence type="ECO:0000313" key="7">
    <source>
        <dbReference type="Proteomes" id="UP000550501"/>
    </source>
</evidence>
<keyword evidence="2 6" id="KW-0560">Oxidoreductase</keyword>
<feature type="domain" description="Response regulatory" evidence="5">
    <location>
        <begin position="12"/>
        <end position="135"/>
    </location>
</feature>
<dbReference type="RefSeq" id="WP_183467159.1">
    <property type="nucleotide sequence ID" value="NZ_JACHVU010000002.1"/>
</dbReference>
<keyword evidence="1" id="KW-0285">Flavoprotein</keyword>
<reference evidence="6 7" key="1">
    <citation type="submission" date="2020-08" db="EMBL/GenBank/DDBJ databases">
        <title>The Agave Microbiome: Exploring the role of microbial communities in plant adaptations to desert environments.</title>
        <authorList>
            <person name="Partida-Martinez L.P."/>
        </authorList>
    </citation>
    <scope>NUCLEOTIDE SEQUENCE [LARGE SCALE GENOMIC DNA]</scope>
    <source>
        <strain evidence="6 7">AT2.18</strain>
    </source>
</reference>
<proteinExistence type="predicted"/>
<dbReference type="InterPro" id="IPR011006">
    <property type="entry name" value="CheY-like_superfamily"/>
</dbReference>
<protein>
    <submittedName>
        <fullName evidence="6">Thioredoxin reductase (NADPH)</fullName>
        <ecNumber evidence="6">1.8.1.9</ecNumber>
    </submittedName>
</protein>
<dbReference type="Pfam" id="PF07992">
    <property type="entry name" value="Pyr_redox_2"/>
    <property type="match status" value="1"/>
</dbReference>
<evidence type="ECO:0000256" key="2">
    <source>
        <dbReference type="ARBA" id="ARBA00023002"/>
    </source>
</evidence>
<evidence type="ECO:0000259" key="5">
    <source>
        <dbReference type="PROSITE" id="PS50110"/>
    </source>
</evidence>
<dbReference type="EC" id="1.8.1.9" evidence="6"/>
<dbReference type="PANTHER" id="PTHR48105">
    <property type="entry name" value="THIOREDOXIN REDUCTASE 1-RELATED-RELATED"/>
    <property type="match status" value="1"/>
</dbReference>
<dbReference type="SMART" id="SM00448">
    <property type="entry name" value="REC"/>
    <property type="match status" value="1"/>
</dbReference>
<dbReference type="Proteomes" id="UP000550501">
    <property type="component" value="Unassembled WGS sequence"/>
</dbReference>
<comment type="catalytic activity">
    <reaction evidence="3">
        <text>[thioredoxin]-dithiol + NADP(+) = [thioredoxin]-disulfide + NADPH + H(+)</text>
        <dbReference type="Rhea" id="RHEA:20345"/>
        <dbReference type="Rhea" id="RHEA-COMP:10698"/>
        <dbReference type="Rhea" id="RHEA-COMP:10700"/>
        <dbReference type="ChEBI" id="CHEBI:15378"/>
        <dbReference type="ChEBI" id="CHEBI:29950"/>
        <dbReference type="ChEBI" id="CHEBI:50058"/>
        <dbReference type="ChEBI" id="CHEBI:57783"/>
        <dbReference type="ChEBI" id="CHEBI:58349"/>
        <dbReference type="EC" id="1.8.1.9"/>
    </reaction>
</comment>
<dbReference type="EMBL" id="JACHVU010000002">
    <property type="protein sequence ID" value="MBB2989914.1"/>
    <property type="molecule type" value="Genomic_DNA"/>
</dbReference>
<dbReference type="InterPro" id="IPR036188">
    <property type="entry name" value="FAD/NAD-bd_sf"/>
</dbReference>
<dbReference type="SUPFAM" id="SSF51905">
    <property type="entry name" value="FAD/NAD(P)-binding domain"/>
    <property type="match status" value="1"/>
</dbReference>
<organism evidence="6 7">
    <name type="scientific">Mycolicibacterium iranicum</name>
    <name type="common">Mycobacterium iranicum</name>
    <dbReference type="NCBI Taxonomy" id="912594"/>
    <lineage>
        <taxon>Bacteria</taxon>
        <taxon>Bacillati</taxon>
        <taxon>Actinomycetota</taxon>
        <taxon>Actinomycetes</taxon>
        <taxon>Mycobacteriales</taxon>
        <taxon>Mycobacteriaceae</taxon>
        <taxon>Mycolicibacterium</taxon>
    </lineage>
</organism>
<dbReference type="AlphaFoldDB" id="A0A839Q4W0"/>
<accession>A0A839Q4W0</accession>
<dbReference type="Pfam" id="PF00072">
    <property type="entry name" value="Response_reg"/>
    <property type="match status" value="1"/>
</dbReference>
<dbReference type="PRINTS" id="PR00368">
    <property type="entry name" value="FADPNR"/>
</dbReference>
<dbReference type="SUPFAM" id="SSF52172">
    <property type="entry name" value="CheY-like"/>
    <property type="match status" value="1"/>
</dbReference>
<evidence type="ECO:0000256" key="4">
    <source>
        <dbReference type="PROSITE-ProRule" id="PRU00169"/>
    </source>
</evidence>
<name>A0A839Q4W0_MYCIR</name>
<keyword evidence="4" id="KW-0597">Phosphoprotein</keyword>
<dbReference type="InterPro" id="IPR050097">
    <property type="entry name" value="Ferredoxin-NADP_redctase_2"/>
</dbReference>
<dbReference type="Gene3D" id="3.40.50.2300">
    <property type="match status" value="1"/>
</dbReference>
<dbReference type="Gene3D" id="3.50.50.60">
    <property type="entry name" value="FAD/NAD(P)-binding domain"/>
    <property type="match status" value="2"/>
</dbReference>
<evidence type="ECO:0000256" key="1">
    <source>
        <dbReference type="ARBA" id="ARBA00022630"/>
    </source>
</evidence>
<dbReference type="InterPro" id="IPR001789">
    <property type="entry name" value="Sig_transdc_resp-reg_receiver"/>
</dbReference>
<dbReference type="PRINTS" id="PR00469">
    <property type="entry name" value="PNDRDTASEII"/>
</dbReference>
<comment type="caution">
    <text evidence="6">The sequence shown here is derived from an EMBL/GenBank/DDBJ whole genome shotgun (WGS) entry which is preliminary data.</text>
</comment>
<evidence type="ECO:0000256" key="3">
    <source>
        <dbReference type="ARBA" id="ARBA00048132"/>
    </source>
</evidence>
<dbReference type="GO" id="GO:0004791">
    <property type="term" value="F:thioredoxin-disulfide reductase (NADPH) activity"/>
    <property type="evidence" value="ECO:0007669"/>
    <property type="project" value="UniProtKB-EC"/>
</dbReference>
<keyword evidence="7" id="KW-1185">Reference proteome</keyword>
<sequence length="554" mass="60053">MTGPEHQPRKPVILTVDDDPAVSRAVARDLRRHYGEKFRIVRAESGPDALETLNELKLRGETVAVFVADYRMPQMSGIEFLEAAMDIFPMARRVLLTAYADTHAAIDAINVVDLDHYLLKPWDPPEEKLYPVIDALIDAWRSTGDRAIPHTKIIGHPWSARSSEVREFLARNRLYYTWFRSDEPKGAALLEAAGQDGLTLPVVITEQGETLVDPSDAELAATLGLTTTPSGDFYDLVVIGGGPAGLAAAVYGASEGLKTVLIERTATGGQAGQSSRIENYLGFPDGLSGAQLAERARRQAEKFEAELITAAEVTKLEVDGNARTIHLSDGRTIGTRAVILAMGVEYRQLAADGCDGLTGAGVYYGATASVAAECDDDEVFVIGGANSAGQAAMFLARTAKTVNIVIRRTLEDSMSHYLIQQIRAQDNIREMPNTVVHAVKGDGHLEGICLENTQTGEREEHKCGRMFIFIGAEPRTDWLDGVVVRDDHGFILSGPDLRDVSGWTLERPPHHLESSVPGVFVAGDVRAESAKRVAAAVGEGSMAVMLVHRYLAET</sequence>
<gene>
    <name evidence="6" type="ORF">FHR72_001377</name>
</gene>
<evidence type="ECO:0000313" key="6">
    <source>
        <dbReference type="EMBL" id="MBB2989914.1"/>
    </source>
</evidence>
<dbReference type="GO" id="GO:0000160">
    <property type="term" value="P:phosphorelay signal transduction system"/>
    <property type="evidence" value="ECO:0007669"/>
    <property type="project" value="InterPro"/>
</dbReference>
<feature type="modified residue" description="4-aspartylphosphate" evidence="4">
    <location>
        <position position="69"/>
    </location>
</feature>
<dbReference type="InterPro" id="IPR023753">
    <property type="entry name" value="FAD/NAD-binding_dom"/>
</dbReference>
<dbReference type="PROSITE" id="PS50110">
    <property type="entry name" value="RESPONSE_REGULATORY"/>
    <property type="match status" value="1"/>
</dbReference>